<dbReference type="SUPFAM" id="SSF102114">
    <property type="entry name" value="Radical SAM enzymes"/>
    <property type="match status" value="1"/>
</dbReference>
<dbReference type="SFLD" id="SFLDS00029">
    <property type="entry name" value="Radical_SAM"/>
    <property type="match status" value="1"/>
</dbReference>
<dbReference type="AlphaFoldDB" id="Q74MF1"/>
<name>Q74MF1_NANEQ</name>
<dbReference type="GO" id="GO:0046872">
    <property type="term" value="F:metal ion binding"/>
    <property type="evidence" value="ECO:0007669"/>
    <property type="project" value="UniProtKB-KW"/>
</dbReference>
<evidence type="ECO:0000313" key="6">
    <source>
        <dbReference type="EMBL" id="AAR38868.1"/>
    </source>
</evidence>
<dbReference type="STRING" id="228908.NEQ013"/>
<dbReference type="Pfam" id="PF04055">
    <property type="entry name" value="Radical_SAM"/>
    <property type="match status" value="1"/>
</dbReference>
<dbReference type="GO" id="GO:0003824">
    <property type="term" value="F:catalytic activity"/>
    <property type="evidence" value="ECO:0007669"/>
    <property type="project" value="InterPro"/>
</dbReference>
<keyword evidence="7" id="KW-1185">Reference proteome</keyword>
<dbReference type="HOGENOM" id="CLU_867991_0_0_2"/>
<dbReference type="BioCyc" id="NEQU228908:GJB6-15-MONOMER"/>
<keyword evidence="1" id="KW-0949">S-adenosyl-L-methionine</keyword>
<dbReference type="EnsemblBacteria" id="AAR38868">
    <property type="protein sequence ID" value="AAR38868"/>
    <property type="gene ID" value="NEQ013"/>
</dbReference>
<accession>Q74MF1</accession>
<dbReference type="Pfam" id="PF13186">
    <property type="entry name" value="SPASM"/>
    <property type="match status" value="1"/>
</dbReference>
<organism evidence="6 7">
    <name type="scientific">Nanoarchaeum equitans (strain Kin4-M)</name>
    <dbReference type="NCBI Taxonomy" id="228908"/>
    <lineage>
        <taxon>Archaea</taxon>
        <taxon>Nanobdellota</taxon>
        <taxon>Candidatus Nanoarchaeia</taxon>
        <taxon>Nanoarchaeales</taxon>
        <taxon>Nanoarchaeaceae</taxon>
        <taxon>Nanoarchaeum</taxon>
    </lineage>
</organism>
<dbReference type="InterPro" id="IPR013785">
    <property type="entry name" value="Aldolase_TIM"/>
</dbReference>
<dbReference type="PROSITE" id="PS51918">
    <property type="entry name" value="RADICAL_SAM"/>
    <property type="match status" value="1"/>
</dbReference>
<gene>
    <name evidence="6" type="ordered locus">NEQ013</name>
</gene>
<dbReference type="SFLD" id="SFLDG01386">
    <property type="entry name" value="main_SPASM_domain-containing"/>
    <property type="match status" value="1"/>
</dbReference>
<dbReference type="KEGG" id="neq:NEQ013"/>
<dbReference type="PANTHER" id="PTHR11228">
    <property type="entry name" value="RADICAL SAM DOMAIN PROTEIN"/>
    <property type="match status" value="1"/>
</dbReference>
<dbReference type="InterPro" id="IPR007197">
    <property type="entry name" value="rSAM"/>
</dbReference>
<evidence type="ECO:0000256" key="3">
    <source>
        <dbReference type="ARBA" id="ARBA00023004"/>
    </source>
</evidence>
<dbReference type="SFLD" id="SFLDG01067">
    <property type="entry name" value="SPASM/twitch_domain_containing"/>
    <property type="match status" value="1"/>
</dbReference>
<reference evidence="6 7" key="1">
    <citation type="journal article" date="2003" name="Proc. Natl. Acad. Sci. U.S.A.">
        <title>The genome of Nanoarchaeum equitans: insights into early archaeal evolution and derived parasitism.</title>
        <authorList>
            <person name="Waters E."/>
            <person name="Hohn M.J."/>
            <person name="Ahel I."/>
            <person name="Graham D.E."/>
            <person name="Adams M.D."/>
            <person name="Barnstead M."/>
            <person name="Beeson K.Y."/>
            <person name="Bibbs L."/>
            <person name="Bolanos R."/>
            <person name="Keller M."/>
            <person name="Kretz K."/>
            <person name="Lin X."/>
            <person name="Mathur E."/>
            <person name="Ni J."/>
            <person name="Podar M."/>
            <person name="Richardson T."/>
            <person name="Sutton G.G."/>
            <person name="Simon M."/>
            <person name="Soll D."/>
            <person name="Stetter K.O."/>
            <person name="Short J.M."/>
            <person name="Noordewier M."/>
        </authorList>
    </citation>
    <scope>NUCLEOTIDE SEQUENCE [LARGE SCALE GENOMIC DNA]</scope>
    <source>
        <strain evidence="6 7">Kin4-M</strain>
    </source>
</reference>
<keyword evidence="2" id="KW-0479">Metal-binding</keyword>
<dbReference type="GO" id="GO:0051536">
    <property type="term" value="F:iron-sulfur cluster binding"/>
    <property type="evidence" value="ECO:0007669"/>
    <property type="project" value="UniProtKB-KW"/>
</dbReference>
<evidence type="ECO:0000256" key="1">
    <source>
        <dbReference type="ARBA" id="ARBA00022691"/>
    </source>
</evidence>
<evidence type="ECO:0000313" key="7">
    <source>
        <dbReference type="Proteomes" id="UP000000578"/>
    </source>
</evidence>
<evidence type="ECO:0000256" key="4">
    <source>
        <dbReference type="ARBA" id="ARBA00023014"/>
    </source>
</evidence>
<dbReference type="InterPro" id="IPR023885">
    <property type="entry name" value="4Fe4S-binding_SPASM_dom"/>
</dbReference>
<dbReference type="EMBL" id="AE017199">
    <property type="protein sequence ID" value="AAR38868.1"/>
    <property type="molecule type" value="Genomic_DNA"/>
</dbReference>
<evidence type="ECO:0000256" key="2">
    <source>
        <dbReference type="ARBA" id="ARBA00022723"/>
    </source>
</evidence>
<sequence length="346" mass="40690">MSVLNKIKTVLTTPIRDIEGRLKKGYYFLSLEISLTYLCNSRCTFCNIWKIYKENPNLLKKELSKEEWIDFLSKNNKYLAWVSLTGGEPLLKDGAIDIINYLLNNGKNVEITTNAIAYKYIIGNLEKIKNKKKLFVGVSLDGPKEIHDKLRGVPGNFDNAIKLLEWLEQNNFNFGISVTISYQNAPYIMELFEFLEKRGWIDKVSFRVATISQYYRNEQKIVITKEHIQSIKEALLKIYKGYPRFRKDKFYFGNLLFLEGKIDFDCVAGRNFLFIDPYGNVYPCLYRLDKKLGNIKENPNLLNYLGKFKRDCKCWSECHYLPARRSSTKELLSYIWFRLFSNKKHL</sequence>
<dbReference type="CDD" id="cd21109">
    <property type="entry name" value="SPASM"/>
    <property type="match status" value="1"/>
</dbReference>
<proteinExistence type="predicted"/>
<dbReference type="InterPro" id="IPR050377">
    <property type="entry name" value="Radical_SAM_PqqE_MftC-like"/>
</dbReference>
<dbReference type="Proteomes" id="UP000000578">
    <property type="component" value="Chromosome"/>
</dbReference>
<dbReference type="PANTHER" id="PTHR11228:SF7">
    <property type="entry name" value="PQQA PEPTIDE CYCLASE"/>
    <property type="match status" value="1"/>
</dbReference>
<evidence type="ECO:0000259" key="5">
    <source>
        <dbReference type="PROSITE" id="PS51918"/>
    </source>
</evidence>
<feature type="domain" description="Radical SAM core" evidence="5">
    <location>
        <begin position="23"/>
        <end position="246"/>
    </location>
</feature>
<keyword evidence="4" id="KW-0411">Iron-sulfur</keyword>
<keyword evidence="3" id="KW-0408">Iron</keyword>
<dbReference type="Gene3D" id="3.20.20.70">
    <property type="entry name" value="Aldolase class I"/>
    <property type="match status" value="1"/>
</dbReference>
<protein>
    <submittedName>
        <fullName evidence="6">NEQ013</fullName>
    </submittedName>
</protein>
<dbReference type="CDD" id="cd01335">
    <property type="entry name" value="Radical_SAM"/>
    <property type="match status" value="1"/>
</dbReference>
<dbReference type="InterPro" id="IPR058240">
    <property type="entry name" value="rSAM_sf"/>
</dbReference>